<dbReference type="Gene3D" id="3.40.50.2000">
    <property type="entry name" value="Glycogen Phosphorylase B"/>
    <property type="match status" value="1"/>
</dbReference>
<keyword evidence="7" id="KW-0472">Membrane</keyword>
<comment type="caution">
    <text evidence="8">The sequence shown here is derived from an EMBL/GenBank/DDBJ whole genome shotgun (WGS) entry which is preliminary data.</text>
</comment>
<keyword evidence="4" id="KW-0808">Transferase</keyword>
<dbReference type="EMBL" id="JAVFWL010000004">
    <property type="protein sequence ID" value="KAK6751067.1"/>
    <property type="molecule type" value="Genomic_DNA"/>
</dbReference>
<comment type="similarity">
    <text evidence="1">Belongs to the UDP-glycosyltransferase family.</text>
</comment>
<evidence type="ECO:0000256" key="3">
    <source>
        <dbReference type="ARBA" id="ARBA00022676"/>
    </source>
</evidence>
<evidence type="ECO:0000313" key="8">
    <source>
        <dbReference type="EMBL" id="KAK6751067.1"/>
    </source>
</evidence>
<keyword evidence="7" id="KW-1133">Transmembrane helix</keyword>
<dbReference type="CDD" id="cd03784">
    <property type="entry name" value="GT1_Gtf-like"/>
    <property type="match status" value="1"/>
</dbReference>
<evidence type="ECO:0000256" key="1">
    <source>
        <dbReference type="ARBA" id="ARBA00009995"/>
    </source>
</evidence>
<keyword evidence="3" id="KW-0328">Glycosyltransferase</keyword>
<organism evidence="8 9">
    <name type="scientific">Necator americanus</name>
    <name type="common">Human hookworm</name>
    <dbReference type="NCBI Taxonomy" id="51031"/>
    <lineage>
        <taxon>Eukaryota</taxon>
        <taxon>Metazoa</taxon>
        <taxon>Ecdysozoa</taxon>
        <taxon>Nematoda</taxon>
        <taxon>Chromadorea</taxon>
        <taxon>Rhabditida</taxon>
        <taxon>Rhabditina</taxon>
        <taxon>Rhabditomorpha</taxon>
        <taxon>Strongyloidea</taxon>
        <taxon>Ancylostomatidae</taxon>
        <taxon>Bunostominae</taxon>
        <taxon>Necator</taxon>
    </lineage>
</organism>
<evidence type="ECO:0000256" key="2">
    <source>
        <dbReference type="ARBA" id="ARBA00012544"/>
    </source>
</evidence>
<evidence type="ECO:0000256" key="7">
    <source>
        <dbReference type="SAM" id="Phobius"/>
    </source>
</evidence>
<evidence type="ECO:0000256" key="5">
    <source>
        <dbReference type="ARBA" id="ARBA00022729"/>
    </source>
</evidence>
<dbReference type="Proteomes" id="UP001303046">
    <property type="component" value="Unassembled WGS sequence"/>
</dbReference>
<evidence type="ECO:0000256" key="6">
    <source>
        <dbReference type="ARBA" id="ARBA00047475"/>
    </source>
</evidence>
<dbReference type="EC" id="2.4.1.17" evidence="2"/>
<keyword evidence="9" id="KW-1185">Reference proteome</keyword>
<accession>A0ABR1DKT4</accession>
<name>A0ABR1DKT4_NECAM</name>
<dbReference type="PANTHER" id="PTHR48043">
    <property type="entry name" value="EG:EG0003.4 PROTEIN-RELATED"/>
    <property type="match status" value="1"/>
</dbReference>
<dbReference type="PANTHER" id="PTHR48043:SF154">
    <property type="entry name" value="GLUCURONOSYLTRANSFERASE"/>
    <property type="match status" value="1"/>
</dbReference>
<keyword evidence="7" id="KW-0812">Transmembrane</keyword>
<reference evidence="8 9" key="1">
    <citation type="submission" date="2023-08" db="EMBL/GenBank/DDBJ databases">
        <title>A Necator americanus chromosomal reference genome.</title>
        <authorList>
            <person name="Ilik V."/>
            <person name="Petrzelkova K.J."/>
            <person name="Pardy F."/>
            <person name="Fuh T."/>
            <person name="Niatou-Singa F.S."/>
            <person name="Gouil Q."/>
            <person name="Baker L."/>
            <person name="Ritchie M.E."/>
            <person name="Jex A.R."/>
            <person name="Gazzola D."/>
            <person name="Li H."/>
            <person name="Toshio Fujiwara R."/>
            <person name="Zhan B."/>
            <person name="Aroian R.V."/>
            <person name="Pafco B."/>
            <person name="Schwarz E.M."/>
        </authorList>
    </citation>
    <scope>NUCLEOTIDE SEQUENCE [LARGE SCALE GENOMIC DNA]</scope>
    <source>
        <strain evidence="8 9">Aroian</strain>
        <tissue evidence="8">Whole animal</tissue>
    </source>
</reference>
<gene>
    <name evidence="8" type="primary">Necator_chrIV.g16110</name>
    <name evidence="8" type="ORF">RB195_002814</name>
</gene>
<evidence type="ECO:0000313" key="9">
    <source>
        <dbReference type="Proteomes" id="UP001303046"/>
    </source>
</evidence>
<comment type="catalytic activity">
    <reaction evidence="6">
        <text>glucuronate acceptor + UDP-alpha-D-glucuronate = acceptor beta-D-glucuronoside + UDP + H(+)</text>
        <dbReference type="Rhea" id="RHEA:21032"/>
        <dbReference type="ChEBI" id="CHEBI:15378"/>
        <dbReference type="ChEBI" id="CHEBI:58052"/>
        <dbReference type="ChEBI" id="CHEBI:58223"/>
        <dbReference type="ChEBI" id="CHEBI:132367"/>
        <dbReference type="ChEBI" id="CHEBI:132368"/>
        <dbReference type="EC" id="2.4.1.17"/>
    </reaction>
</comment>
<dbReference type="Pfam" id="PF00201">
    <property type="entry name" value="UDPGT"/>
    <property type="match status" value="1"/>
</dbReference>
<dbReference type="InterPro" id="IPR050271">
    <property type="entry name" value="UDP-glycosyltransferase"/>
</dbReference>
<evidence type="ECO:0000256" key="4">
    <source>
        <dbReference type="ARBA" id="ARBA00022679"/>
    </source>
</evidence>
<keyword evidence="5" id="KW-0732">Signal</keyword>
<dbReference type="InterPro" id="IPR002213">
    <property type="entry name" value="UDP_glucos_trans"/>
</dbReference>
<feature type="transmembrane region" description="Helical" evidence="7">
    <location>
        <begin position="488"/>
        <end position="511"/>
    </location>
</feature>
<sequence length="516" mass="58224">MYRLIYIFLLISTARSLNIVIYLSLVGKSHVDFTSALINSLVDRGHEVDLLIARQNTLVTSNGTHKASKVSTFSFPGQSPWIDVEHLKTPFDLQRRKPQMFLEYVRIASQLCRYGLASGEPASFLRRKKYDIGITSDYDFCGYILFHQAGINTVASFTATNLLSHQAFSLGLPSPASCVTGNFDLSSGSHRPGIFERATRLLKAMRFVFVERPEYEELGDALIREFFGKGFPTIGELLHNSDLVFVNTDEIIEKPRPLSHKVKYIGGIALSEPKPLTKDMRNLLGNYTKNVVFSFGTQVPTENIPLHIRKMFVEAFAHFPNVNFLWAYKLQGDEGNMFATVPNVKLVEWLPQTDLLNDPQVVGFISHMGLNSFLEASRAGVPIIAIPLFADQTHNAHIGAYRGTTIVVKPQLLSSDNLKNALKKLLNEKSYMENAKQLSLMMRTKPENGRDQFVQWIEFAAANKNLHRILNLPGHDIGVLEYYCIDCILLLLFMCSIASIIVWKIISLIIFEQFLK</sequence>
<proteinExistence type="inferred from homology"/>
<protein>
    <recommendedName>
        <fullName evidence="2">glucuronosyltransferase</fullName>
        <ecNumber evidence="2">2.4.1.17</ecNumber>
    </recommendedName>
</protein>
<dbReference type="SUPFAM" id="SSF53756">
    <property type="entry name" value="UDP-Glycosyltransferase/glycogen phosphorylase"/>
    <property type="match status" value="1"/>
</dbReference>